<dbReference type="PANTHER" id="PTHR47784:SF5">
    <property type="entry name" value="STEROL UPTAKE CONTROL PROTEIN 2"/>
    <property type="match status" value="1"/>
</dbReference>
<name>A0A8T9BA68_9HELO</name>
<evidence type="ECO:0000313" key="3">
    <source>
        <dbReference type="Proteomes" id="UP000469559"/>
    </source>
</evidence>
<gene>
    <name evidence="2" type="primary">orsD</name>
    <name evidence="2" type="ORF">LARI1_G005744</name>
</gene>
<dbReference type="InterPro" id="IPR013087">
    <property type="entry name" value="Znf_C2H2_type"/>
</dbReference>
<dbReference type="SMART" id="SM00355">
    <property type="entry name" value="ZnF_C2H2"/>
    <property type="match status" value="2"/>
</dbReference>
<accession>A0A8T9BA68</accession>
<dbReference type="InterPro" id="IPR021858">
    <property type="entry name" value="Fun_TF"/>
</dbReference>
<dbReference type="GO" id="GO:0001228">
    <property type="term" value="F:DNA-binding transcription activator activity, RNA polymerase II-specific"/>
    <property type="evidence" value="ECO:0007669"/>
    <property type="project" value="TreeGrafter"/>
</dbReference>
<proteinExistence type="predicted"/>
<dbReference type="InterPro" id="IPR053157">
    <property type="entry name" value="Sterol_Uptake_Regulator"/>
</dbReference>
<keyword evidence="3" id="KW-1185">Reference proteome</keyword>
<dbReference type="InterPro" id="IPR022698">
    <property type="entry name" value="OrsD"/>
</dbReference>
<dbReference type="AlphaFoldDB" id="A0A8T9BA68"/>
<dbReference type="PANTHER" id="PTHR47784">
    <property type="entry name" value="STEROL UPTAKE CONTROL PROTEIN 2"/>
    <property type="match status" value="1"/>
</dbReference>
<dbReference type="EMBL" id="QGMF01000493">
    <property type="protein sequence ID" value="TVY15499.1"/>
    <property type="molecule type" value="Genomic_DNA"/>
</dbReference>
<evidence type="ECO:0000313" key="2">
    <source>
        <dbReference type="EMBL" id="TVY15499.1"/>
    </source>
</evidence>
<feature type="domain" description="C2H2-type" evidence="1">
    <location>
        <begin position="23"/>
        <end position="45"/>
    </location>
</feature>
<protein>
    <submittedName>
        <fullName evidence="2">Orsellinic acid/F9775 biosynthesis cluster protein D</fullName>
    </submittedName>
</protein>
<dbReference type="OrthoDB" id="416217at2759"/>
<feature type="domain" description="C2H2-type" evidence="1">
    <location>
        <begin position="89"/>
        <end position="114"/>
    </location>
</feature>
<organism evidence="2 3">
    <name type="scientific">Lachnellula arida</name>
    <dbReference type="NCBI Taxonomy" id="1316785"/>
    <lineage>
        <taxon>Eukaryota</taxon>
        <taxon>Fungi</taxon>
        <taxon>Dikarya</taxon>
        <taxon>Ascomycota</taxon>
        <taxon>Pezizomycotina</taxon>
        <taxon>Leotiomycetes</taxon>
        <taxon>Helotiales</taxon>
        <taxon>Lachnaceae</taxon>
        <taxon>Lachnellula</taxon>
    </lineage>
</organism>
<dbReference type="Proteomes" id="UP000469559">
    <property type="component" value="Unassembled WGS sequence"/>
</dbReference>
<dbReference type="Pfam" id="PF12013">
    <property type="entry name" value="OrsD"/>
    <property type="match status" value="1"/>
</dbReference>
<dbReference type="Pfam" id="PF11951">
    <property type="entry name" value="Fungal_trans_2"/>
    <property type="match status" value="1"/>
</dbReference>
<feature type="non-terminal residue" evidence="2">
    <location>
        <position position="444"/>
    </location>
</feature>
<evidence type="ECO:0000259" key="1">
    <source>
        <dbReference type="SMART" id="SM00355"/>
    </source>
</evidence>
<comment type="caution">
    <text evidence="2">The sequence shown here is derived from an EMBL/GenBank/DDBJ whole genome shotgun (WGS) entry which is preliminary data.</text>
</comment>
<reference evidence="2 3" key="1">
    <citation type="submission" date="2018-05" db="EMBL/GenBank/DDBJ databases">
        <title>Whole genome sequencing for identification of molecular markers to develop diagnostic detection tools for the regulated plant pathogen Lachnellula willkommii.</title>
        <authorList>
            <person name="Giroux E."/>
            <person name="Bilodeau G."/>
        </authorList>
    </citation>
    <scope>NUCLEOTIDE SEQUENCE [LARGE SCALE GENOMIC DNA]</scope>
    <source>
        <strain evidence="2 3">CBS 203.66</strain>
    </source>
</reference>
<sequence length="444" mass="50853">MALPSRAPLPEELLQYLPPYRVVVCTACRYAIQPKAIARHLKETHRIKSAERQSFLQYVGRYELAQHELVMQYTPGQFPVPLLPVRNGLQCRWEDCAYLCATEKRMKHHWVSVHRRQGGAACDWQAVPIQTFFKGNLLRYFTATPSDKSGERIAAQDTHQNSSEELTNRMQQLSDENMSLTPISTTPSNTLNESDTLILDHYTTHTWLTLATDEITRQMWRDIVPQLAHQYKFLMHALLACSALHMATFYPDRHSELTIKARSHQDHAMPLFRAAIPSVEDETCDAVLIFARLIAITAFALDENLYTVGEKENKLPSWLFFIRSGCHMLCEVWARIGTGPVQALAISWEVLVDKTRFPHQLMLDYHLAILPPDWPEEVRGTYNHSALALARTFSCIDALDDKIAPLDVVSFWPIQNSAEFEEMLSNWHPGALIPLAHYCIVLHR</sequence>